<organism evidence="2 3">
    <name type="scientific">Cytobacillus purgationiresistens</name>
    <dbReference type="NCBI Taxonomy" id="863449"/>
    <lineage>
        <taxon>Bacteria</taxon>
        <taxon>Bacillati</taxon>
        <taxon>Bacillota</taxon>
        <taxon>Bacilli</taxon>
        <taxon>Bacillales</taxon>
        <taxon>Bacillaceae</taxon>
        <taxon>Cytobacillus</taxon>
    </lineage>
</organism>
<keyword evidence="2" id="KW-0418">Kinase</keyword>
<comment type="caution">
    <text evidence="2">The sequence shown here is derived from an EMBL/GenBank/DDBJ whole genome shotgun (WGS) entry which is preliminary data.</text>
</comment>
<dbReference type="PANTHER" id="PTHR10285">
    <property type="entry name" value="URIDINE KINASE"/>
    <property type="match status" value="1"/>
</dbReference>
<protein>
    <submittedName>
        <fullName evidence="2">Uridine kinase</fullName>
        <ecNumber evidence="2">2.7.1.48</ecNumber>
    </submittedName>
</protein>
<dbReference type="InterPro" id="IPR027417">
    <property type="entry name" value="P-loop_NTPase"/>
</dbReference>
<evidence type="ECO:0000313" key="2">
    <source>
        <dbReference type="EMBL" id="MDQ0272897.1"/>
    </source>
</evidence>
<dbReference type="EC" id="2.7.1.48" evidence="2"/>
<name>A0ABU0ANQ8_9BACI</name>
<proteinExistence type="predicted"/>
<keyword evidence="3" id="KW-1185">Reference proteome</keyword>
<gene>
    <name evidence="2" type="ORF">J2S17_004790</name>
</gene>
<dbReference type="NCBIfam" id="NF005807">
    <property type="entry name" value="PRK07667.1"/>
    <property type="match status" value="1"/>
</dbReference>
<evidence type="ECO:0000259" key="1">
    <source>
        <dbReference type="Pfam" id="PF00485"/>
    </source>
</evidence>
<keyword evidence="2" id="KW-0808">Transferase</keyword>
<dbReference type="InterPro" id="IPR006083">
    <property type="entry name" value="PRK/URK"/>
</dbReference>
<dbReference type="Gene3D" id="3.40.50.300">
    <property type="entry name" value="P-loop containing nucleotide triphosphate hydrolases"/>
    <property type="match status" value="1"/>
</dbReference>
<sequence length="203" mass="24574">MTNEILNQFKVHPQKKRPLIVGIDGLSGAGKSTLVTQLERELKNKCIVSVIHIDDHIVESSKRYHTGYDEWYEYYYLQWNIEMITNDLFKKIHNRDKELTLPFYNKSTDTNTFKKIKITPESIILIEGIFLLRKEWKKFYDYTLFLDCPREIRYERVLKRELVTGDSEERLNKYKKRYWLGEDYYLKTQHPRKEASKIYNSFL</sequence>
<dbReference type="Proteomes" id="UP001238088">
    <property type="component" value="Unassembled WGS sequence"/>
</dbReference>
<reference evidence="2 3" key="1">
    <citation type="submission" date="2023-07" db="EMBL/GenBank/DDBJ databases">
        <title>Genomic Encyclopedia of Type Strains, Phase IV (KMG-IV): sequencing the most valuable type-strain genomes for metagenomic binning, comparative biology and taxonomic classification.</title>
        <authorList>
            <person name="Goeker M."/>
        </authorList>
    </citation>
    <scope>NUCLEOTIDE SEQUENCE [LARGE SCALE GENOMIC DNA]</scope>
    <source>
        <strain evidence="2 3">DSM 23494</strain>
    </source>
</reference>
<accession>A0ABU0ANQ8</accession>
<dbReference type="GO" id="GO:0004849">
    <property type="term" value="F:uridine kinase activity"/>
    <property type="evidence" value="ECO:0007669"/>
    <property type="project" value="UniProtKB-EC"/>
</dbReference>
<dbReference type="EMBL" id="JAUSUB010000030">
    <property type="protein sequence ID" value="MDQ0272897.1"/>
    <property type="molecule type" value="Genomic_DNA"/>
</dbReference>
<feature type="domain" description="Phosphoribulokinase/uridine kinase" evidence="1">
    <location>
        <begin position="20"/>
        <end position="163"/>
    </location>
</feature>
<dbReference type="SUPFAM" id="SSF52540">
    <property type="entry name" value="P-loop containing nucleoside triphosphate hydrolases"/>
    <property type="match status" value="1"/>
</dbReference>
<evidence type="ECO:0000313" key="3">
    <source>
        <dbReference type="Proteomes" id="UP001238088"/>
    </source>
</evidence>
<dbReference type="Pfam" id="PF00485">
    <property type="entry name" value="PRK"/>
    <property type="match status" value="1"/>
</dbReference>